<evidence type="ECO:0000313" key="3">
    <source>
        <dbReference type="Proteomes" id="UP000053268"/>
    </source>
</evidence>
<gene>
    <name evidence="2" type="ORF">RR46_02148</name>
</gene>
<accession>A0A194QJ41</accession>
<name>A0A194QJ41_PAPXU</name>
<feature type="compositionally biased region" description="Basic and acidic residues" evidence="1">
    <location>
        <begin position="430"/>
        <end position="444"/>
    </location>
</feature>
<feature type="compositionally biased region" description="Basic and acidic residues" evidence="1">
    <location>
        <begin position="491"/>
        <end position="503"/>
    </location>
</feature>
<dbReference type="AlphaFoldDB" id="A0A194QJ41"/>
<protein>
    <submittedName>
        <fullName evidence="2">Uncharacterized protein</fullName>
    </submittedName>
</protein>
<feature type="region of interest" description="Disordered" evidence="1">
    <location>
        <begin position="127"/>
        <end position="150"/>
    </location>
</feature>
<dbReference type="EMBL" id="KQ458671">
    <property type="protein sequence ID" value="KPJ05532.1"/>
    <property type="molecule type" value="Genomic_DNA"/>
</dbReference>
<evidence type="ECO:0000313" key="2">
    <source>
        <dbReference type="EMBL" id="KPJ05532.1"/>
    </source>
</evidence>
<keyword evidence="3" id="KW-1185">Reference proteome</keyword>
<organism evidence="2 3">
    <name type="scientific">Papilio xuthus</name>
    <name type="common">Asian swallowtail butterfly</name>
    <dbReference type="NCBI Taxonomy" id="66420"/>
    <lineage>
        <taxon>Eukaryota</taxon>
        <taxon>Metazoa</taxon>
        <taxon>Ecdysozoa</taxon>
        <taxon>Arthropoda</taxon>
        <taxon>Hexapoda</taxon>
        <taxon>Insecta</taxon>
        <taxon>Pterygota</taxon>
        <taxon>Neoptera</taxon>
        <taxon>Endopterygota</taxon>
        <taxon>Lepidoptera</taxon>
        <taxon>Glossata</taxon>
        <taxon>Ditrysia</taxon>
        <taxon>Papilionoidea</taxon>
        <taxon>Papilionidae</taxon>
        <taxon>Papilioninae</taxon>
        <taxon>Papilio</taxon>
    </lineage>
</organism>
<feature type="region of interest" description="Disordered" evidence="1">
    <location>
        <begin position="552"/>
        <end position="589"/>
    </location>
</feature>
<feature type="region of interest" description="Disordered" evidence="1">
    <location>
        <begin position="417"/>
        <end position="528"/>
    </location>
</feature>
<feature type="compositionally biased region" description="Polar residues" evidence="1">
    <location>
        <begin position="446"/>
        <end position="456"/>
    </location>
</feature>
<proteinExistence type="predicted"/>
<feature type="compositionally biased region" description="Basic and acidic residues" evidence="1">
    <location>
        <begin position="575"/>
        <end position="589"/>
    </location>
</feature>
<reference evidence="2 3" key="1">
    <citation type="journal article" date="2015" name="Nat. Commun.">
        <title>Outbred genome sequencing and CRISPR/Cas9 gene editing in butterflies.</title>
        <authorList>
            <person name="Li X."/>
            <person name="Fan D."/>
            <person name="Zhang W."/>
            <person name="Liu G."/>
            <person name="Zhang L."/>
            <person name="Zhao L."/>
            <person name="Fang X."/>
            <person name="Chen L."/>
            <person name="Dong Y."/>
            <person name="Chen Y."/>
            <person name="Ding Y."/>
            <person name="Zhao R."/>
            <person name="Feng M."/>
            <person name="Zhu Y."/>
            <person name="Feng Y."/>
            <person name="Jiang X."/>
            <person name="Zhu D."/>
            <person name="Xiang H."/>
            <person name="Feng X."/>
            <person name="Li S."/>
            <person name="Wang J."/>
            <person name="Zhang G."/>
            <person name="Kronforst M.R."/>
            <person name="Wang W."/>
        </authorList>
    </citation>
    <scope>NUCLEOTIDE SEQUENCE [LARGE SCALE GENOMIC DNA]</scope>
    <source>
        <strain evidence="2">Ya'a_city_454_Px</strain>
        <tissue evidence="2">Whole body</tissue>
    </source>
</reference>
<sequence>MTMTLTSINHIKEQDYTREFDSAGRACMECEDDGFGDFEAAANGGVGVERERHGGACELQLDVAAAVPSAPDQKPVHLSMEPAHENGYWKLKPPDTPFMNNMEEISYWVHTKRAPCLYTYDKTNNKPKEQAHCSKYNSKSKAVKEVPSPRKKNKRKLVLIDQDSVSTEKEQSAFYFTSDTPLQVAKNNVKASSNGSDEDFVVKKSSTVVKPKRMRLQKKSKMDFEKKNKMVTSTPKVTALRRSLRKLQKSLNDNQLDSTIKVINKTLPLEPLLASKISPDNQTPKLPEDETKTIIHDVTMEEQPSNNVNEKSKVGVLNGKLEDDSDVSGFTANYIRSTKTQLTKTPRNMRSKLNRTFIKESQDSTQKQESKTVVCVNKSMNTGPQDSAILNYSTDSSQNVINLVTSKQNSKVTRVSRSTSLLKFMNPKQSENKQSECNNDKEVSNVDDTAQSNGTSRYPKRQRNCNAEVMSPIKINNSRSATDRRKRMCKKPSELTSSDRKENSEEEIVSPTRSGRKINQRSGQTDNSVLVLSNSTEQLSSLAAVNVAGPTETNLLDNSSKKKRQSGRCAQLKKSAGENRQLLKRDSRDKSGFTACFSDSDDDFESKQRKFFC</sequence>
<dbReference type="Proteomes" id="UP000053268">
    <property type="component" value="Unassembled WGS sequence"/>
</dbReference>
<evidence type="ECO:0000256" key="1">
    <source>
        <dbReference type="SAM" id="MobiDB-lite"/>
    </source>
</evidence>